<evidence type="ECO:0000259" key="1">
    <source>
        <dbReference type="Pfam" id="PF00078"/>
    </source>
</evidence>
<evidence type="ECO:0008006" key="6">
    <source>
        <dbReference type="Google" id="ProtNLM"/>
    </source>
</evidence>
<gene>
    <name evidence="4" type="ORF">SO802_018454</name>
</gene>
<evidence type="ECO:0000313" key="5">
    <source>
        <dbReference type="Proteomes" id="UP001459277"/>
    </source>
</evidence>
<feature type="domain" description="Reverse transcriptase" evidence="1">
    <location>
        <begin position="242"/>
        <end position="383"/>
    </location>
</feature>
<dbReference type="Pfam" id="PF03372">
    <property type="entry name" value="Exo_endo_phos"/>
    <property type="match status" value="1"/>
</dbReference>
<dbReference type="Proteomes" id="UP001459277">
    <property type="component" value="Unassembled WGS sequence"/>
</dbReference>
<dbReference type="GO" id="GO:0003824">
    <property type="term" value="F:catalytic activity"/>
    <property type="evidence" value="ECO:0007669"/>
    <property type="project" value="InterPro"/>
</dbReference>
<dbReference type="Pfam" id="PF00078">
    <property type="entry name" value="RVT_1"/>
    <property type="match status" value="1"/>
</dbReference>
<name>A0AAW2CKT2_9ROSI</name>
<dbReference type="AlphaFoldDB" id="A0AAW2CKT2"/>
<protein>
    <recommendedName>
        <fullName evidence="6">Reverse transcriptase domain-containing protein</fullName>
    </recommendedName>
</protein>
<accession>A0AAW2CKT2</accession>
<feature type="domain" description="Reverse transcriptase zinc-binding" evidence="3">
    <location>
        <begin position="455"/>
        <end position="542"/>
    </location>
</feature>
<dbReference type="PANTHER" id="PTHR35218">
    <property type="entry name" value="RNASE H DOMAIN-CONTAINING PROTEIN"/>
    <property type="match status" value="1"/>
</dbReference>
<comment type="caution">
    <text evidence="4">The sequence shown here is derived from an EMBL/GenBank/DDBJ whole genome shotgun (WGS) entry which is preliminary data.</text>
</comment>
<organism evidence="4 5">
    <name type="scientific">Lithocarpus litseifolius</name>
    <dbReference type="NCBI Taxonomy" id="425828"/>
    <lineage>
        <taxon>Eukaryota</taxon>
        <taxon>Viridiplantae</taxon>
        <taxon>Streptophyta</taxon>
        <taxon>Embryophyta</taxon>
        <taxon>Tracheophyta</taxon>
        <taxon>Spermatophyta</taxon>
        <taxon>Magnoliopsida</taxon>
        <taxon>eudicotyledons</taxon>
        <taxon>Gunneridae</taxon>
        <taxon>Pentapetalae</taxon>
        <taxon>rosids</taxon>
        <taxon>fabids</taxon>
        <taxon>Fagales</taxon>
        <taxon>Fagaceae</taxon>
        <taxon>Lithocarpus</taxon>
    </lineage>
</organism>
<proteinExistence type="predicted"/>
<reference evidence="4 5" key="1">
    <citation type="submission" date="2024-01" db="EMBL/GenBank/DDBJ databases">
        <title>A telomere-to-telomere, gap-free genome of sweet tea (Lithocarpus litseifolius).</title>
        <authorList>
            <person name="Zhou J."/>
        </authorList>
    </citation>
    <scope>NUCLEOTIDE SEQUENCE [LARGE SCALE GENOMIC DNA]</scope>
    <source>
        <strain evidence="4">Zhou-2022a</strain>
        <tissue evidence="4">Leaf</tissue>
    </source>
</reference>
<dbReference type="InterPro" id="IPR005135">
    <property type="entry name" value="Endo/exonuclease/phosphatase"/>
</dbReference>
<sequence length="611" mass="69067">MDLIRIHQPSIMIITETQVGGYRAKELTNQLPFEGALQADTYGYAGGIWLFWHLEVVDISKLASIEQEIHALVKVKSYNFSWLLSAIYASPRAFELYWLWDNLSIVSGIHDLPWVLLGDFNEVLCSDDKFGDNPMNIRRALSDVASFVRQGFLNLFSSGLISVSRSVWLPLSWPNRLTLEEVNQMSSEEIKEALWTLKPFKAPGPNGLPTSFFQNAWAIVGDSVINESAFVPGRRGLDNVIIAQEIIHTLTLKKGKSSFMAIKIDLEKAYDRLEWNFIRDVLLLYNLPSSMVDLIISSVSSSSISLLFNGGMLEPFLPSRGIRQGDPMSPYIFILCMEVLGYLVDDKCQSKLWDPVKALRGGLAVSHLFFANDLILFAKEDEKNCILRKLIASPLPLEIENLKVKDVFYNGVRHLDGLSFDISPQTACLIKSYPMRSVSSDEDAVIWISSHNGDFDSKNAYQIASSNIATHSPAFCGKWIWSADTFPKIRMFLWKCMLNYLPINSCLTHRRMLVDDSCRFYFARNESILHVLRDCVIARGFWDQVAIPISQHDFFTADLASWLRLNCCGNMPGPSHLCSWEASSFWPFGGFGSKGINGCLKRKQSILSFIR</sequence>
<dbReference type="SUPFAM" id="SSF56219">
    <property type="entry name" value="DNase I-like"/>
    <property type="match status" value="1"/>
</dbReference>
<dbReference type="PANTHER" id="PTHR35218:SF9">
    <property type="entry name" value="ENDONUCLEASE_EXONUCLEASE_PHOSPHATASE DOMAIN-CONTAINING PROTEIN"/>
    <property type="match status" value="1"/>
</dbReference>
<dbReference type="InterPro" id="IPR026960">
    <property type="entry name" value="RVT-Znf"/>
</dbReference>
<keyword evidence="5" id="KW-1185">Reference proteome</keyword>
<evidence type="ECO:0000313" key="4">
    <source>
        <dbReference type="EMBL" id="KAK9998851.1"/>
    </source>
</evidence>
<evidence type="ECO:0000259" key="2">
    <source>
        <dbReference type="Pfam" id="PF03372"/>
    </source>
</evidence>
<dbReference type="EMBL" id="JAZDWU010000006">
    <property type="protein sequence ID" value="KAK9998851.1"/>
    <property type="molecule type" value="Genomic_DNA"/>
</dbReference>
<dbReference type="InterPro" id="IPR036691">
    <property type="entry name" value="Endo/exonu/phosph_ase_sf"/>
</dbReference>
<dbReference type="Pfam" id="PF13966">
    <property type="entry name" value="zf-RVT"/>
    <property type="match status" value="1"/>
</dbReference>
<dbReference type="Gene3D" id="3.60.10.10">
    <property type="entry name" value="Endonuclease/exonuclease/phosphatase"/>
    <property type="match status" value="1"/>
</dbReference>
<feature type="domain" description="Endonuclease/exonuclease/phosphatase" evidence="2">
    <location>
        <begin position="2"/>
        <end position="134"/>
    </location>
</feature>
<evidence type="ECO:0000259" key="3">
    <source>
        <dbReference type="Pfam" id="PF13966"/>
    </source>
</evidence>
<dbReference type="InterPro" id="IPR000477">
    <property type="entry name" value="RT_dom"/>
</dbReference>